<feature type="region of interest" description="Disordered" evidence="1">
    <location>
        <begin position="331"/>
        <end position="351"/>
    </location>
</feature>
<keyword evidence="3" id="KW-1185">Reference proteome</keyword>
<protein>
    <submittedName>
        <fullName evidence="2">Uncharacterized protein</fullName>
    </submittedName>
</protein>
<evidence type="ECO:0000313" key="2">
    <source>
        <dbReference type="EMBL" id="KPI90612.1"/>
    </source>
</evidence>
<organism evidence="2 3">
    <name type="scientific">Leptomonas seymouri</name>
    <dbReference type="NCBI Taxonomy" id="5684"/>
    <lineage>
        <taxon>Eukaryota</taxon>
        <taxon>Discoba</taxon>
        <taxon>Euglenozoa</taxon>
        <taxon>Kinetoplastea</taxon>
        <taxon>Metakinetoplastina</taxon>
        <taxon>Trypanosomatida</taxon>
        <taxon>Trypanosomatidae</taxon>
        <taxon>Leishmaniinae</taxon>
        <taxon>Leptomonas</taxon>
    </lineage>
</organism>
<feature type="compositionally biased region" description="Polar residues" evidence="1">
    <location>
        <begin position="1794"/>
        <end position="1804"/>
    </location>
</feature>
<dbReference type="Proteomes" id="UP000038009">
    <property type="component" value="Unassembled WGS sequence"/>
</dbReference>
<feature type="compositionally biased region" description="Low complexity" evidence="1">
    <location>
        <begin position="457"/>
        <end position="471"/>
    </location>
</feature>
<dbReference type="PANTHER" id="PTHR35614:SF7">
    <property type="match status" value="1"/>
</dbReference>
<reference evidence="2 3" key="1">
    <citation type="journal article" date="2015" name="PLoS Pathog.">
        <title>Leptomonas seymouri: Adaptations to the Dixenous Life Cycle Analyzed by Genome Sequencing, Transcriptome Profiling and Co-infection with Leishmania donovani.</title>
        <authorList>
            <person name="Kraeva N."/>
            <person name="Butenko A."/>
            <person name="Hlavacova J."/>
            <person name="Kostygov A."/>
            <person name="Myskova J."/>
            <person name="Grybchuk D."/>
            <person name="Lestinova T."/>
            <person name="Votypka J."/>
            <person name="Volf P."/>
            <person name="Opperdoes F."/>
            <person name="Flegontov P."/>
            <person name="Lukes J."/>
            <person name="Yurchenko V."/>
        </authorList>
    </citation>
    <scope>NUCLEOTIDE SEQUENCE [LARGE SCALE GENOMIC DNA]</scope>
    <source>
        <strain evidence="2 3">ATCC 30220</strain>
    </source>
</reference>
<comment type="caution">
    <text evidence="2">The sequence shown here is derived from an EMBL/GenBank/DDBJ whole genome shotgun (WGS) entry which is preliminary data.</text>
</comment>
<feature type="compositionally biased region" description="Basic and acidic residues" evidence="1">
    <location>
        <begin position="1050"/>
        <end position="1083"/>
    </location>
</feature>
<feature type="compositionally biased region" description="Low complexity" evidence="1">
    <location>
        <begin position="393"/>
        <end position="403"/>
    </location>
</feature>
<feature type="region of interest" description="Disordered" evidence="1">
    <location>
        <begin position="1000"/>
        <end position="1130"/>
    </location>
</feature>
<dbReference type="VEuPathDB" id="TriTrypDB:Lsey_0003_0050"/>
<feature type="compositionally biased region" description="Low complexity" evidence="1">
    <location>
        <begin position="1842"/>
        <end position="1854"/>
    </location>
</feature>
<evidence type="ECO:0000313" key="3">
    <source>
        <dbReference type="Proteomes" id="UP000038009"/>
    </source>
</evidence>
<feature type="region of interest" description="Disordered" evidence="1">
    <location>
        <begin position="393"/>
        <end position="413"/>
    </location>
</feature>
<feature type="region of interest" description="Disordered" evidence="1">
    <location>
        <begin position="1912"/>
        <end position="1967"/>
    </location>
</feature>
<evidence type="ECO:0000256" key="1">
    <source>
        <dbReference type="SAM" id="MobiDB-lite"/>
    </source>
</evidence>
<feature type="compositionally biased region" description="Polar residues" evidence="1">
    <location>
        <begin position="1702"/>
        <end position="1714"/>
    </location>
</feature>
<feature type="compositionally biased region" description="Polar residues" evidence="1">
    <location>
        <begin position="1089"/>
        <end position="1099"/>
    </location>
</feature>
<accession>A0A0N1PGL3</accession>
<feature type="compositionally biased region" description="Low complexity" evidence="1">
    <location>
        <begin position="1674"/>
        <end position="1688"/>
    </location>
</feature>
<feature type="compositionally biased region" description="Low complexity" evidence="1">
    <location>
        <begin position="799"/>
        <end position="818"/>
    </location>
</feature>
<feature type="region of interest" description="Disordered" evidence="1">
    <location>
        <begin position="918"/>
        <end position="959"/>
    </location>
</feature>
<gene>
    <name evidence="2" type="ORF">ABL78_0208</name>
</gene>
<feature type="region of interest" description="Disordered" evidence="1">
    <location>
        <begin position="451"/>
        <end position="481"/>
    </location>
</feature>
<sequence>MGALPSRESNEDPSSVFFANCGSHVVFHIPMTPHFFPSSDGLAFQQLFHARNSQSALYSFDMEDVSSVLPQQVSEAFREAQDEDWGAEVEEPDPSVHYHDAEINEKIKEYAGTVRETEPRVGRHFKHSIEDPDTLYKVLVEDPSAGTLVDTDAEMCELFEAEQRWRAAVSREFISAAQQQKNMKEGHGEAEDGCAGARPAAATLPPPPKKFLYPLPQAFALRMTTEEEEEMRAEYCRLHSIPYVAPHFYNVKPGSTPPMMGAESLTQDGVLRTSSSTCFVDCPMPLPLPLVERRRYHFEDDPKYRDGRVHLVEEHGVLYHFAYFPKKRRLNPPQKVSKSSSSTAAETETGRSLASAPIVLGRCLHDVVYSEEPDTSVPSNKQLAAATAAAVAPSSSSPFGAVPNSSVEPEAAPAKRYGRCARCGARIEQRMDYTQLRRLRATRLQRREMRRAEELARQQGSNSSSESDPSSNTAEENKDTAAQREAWAAFAAAHSSESDEVPGNDNDFEVVSHTERVEEEGEEEFIINIAPVRIAGMDGLLPSRARGTPWLRGYEHEDEAAADQYVEHLEHKPPVMRTCRFMDGSVGDKVVNRATLVTMLSYRTMCRQAGLPNALTRPVWSTYVLSNIPCLQMVRETFFRAKAAVAEIEDNDMQLRRWLDVVDRENNFYNFINANLYMMRNYTPPERTVRQHELPDGTSTAATAGATSSVACCCENGGTCTGCGNSAASSPPRGSPTEKAENLGCGVDHQQHQQCNAKGAPTSPSHTRDLRGECGENSASATASVLERQHSDENVGGDVPFSWSSSPSVPDASTSTPVDAASTHGEGGQHQHAAATSLSASRPGLSDAARRCAQRTGDTAAAATAVGGNDTRKGEGAESETGNQNKHAGSAEPRNCHRRWNSEEVAVGRSECHGPRGVIRGEFDDGSDGLESRSDVARGNDTRARAARRKEEQRKPNEFKTGAAAAISAPVTAVADLAGECDTSTVATTRVASWRSPAAVGVAPTPLPLSAPDVASNDDGGEASGKSTLPAPSNAVPHHGSTTEAMSRTPAREGVGDGGRHSEGEKNEQDAEGLDLRMVEEGQARGACTAQQGKSSATDSESKHKQLLSMCGESGISSKKQSPSSLMPQRIEVPPRPNFQLFSSRLEPHAPLALYTLFECDGSTDAGMVGSGAGDGASGAGLLAKGTVDPCVSAAAKDVCSNSGAFEHGATALPHYVQHDLLRENERRQAEPKSMRRPSHALYECGMLATTRGRNFLFLLREDCVHALLFYLSSAAAPIFIGAYIEPVDTTSVSYGGAVRLQRPGSLNIPLDEEEAEAKVAERKASSSDSEVREGSGRARNLALSRCVEDDGEQLLCSEATSGQGEAEVGAVVAGRSHSSASASARRVIIGPVEGIEVMTEYFKSKGLITCFSVSDVEGIAPGPSAAHRLHKMILPPTPQSSKGSCVSLQTEEYALASQQSREAAQYGHTFTYAAHEFCDGDLVVYNFDERRWEHYEHVQLRRRFAARAAAVAAAAASPVERSSAASSFNSITALDLRPSVFGRGDEGGGGGGRVSDHVHDDVEVVVDGSIGGASSLMDASMSVRLLCVGLDELLLSWTKWVVDNRFYEDRNDLGWLSLPDGSPIQLGGRYFLWSFRHNHQRYFYGVIPKFAKGRLRRQKLMERNRKKKGSNTASGAAASRVSASALAPTSKDVKQKDQRAAKTSTSRSPFTAQSSRRPHSASSSCNRGNRGRKLGNAGAHADAFQLSSGFSSLRSGSNGGCTQIYQHSQWLPKGSRAQAAPSNASVITTGYSSYQQQHSNAPLQAQPRDGLDCKEAPPVPSARVPRQYGAAHAYWQDSRQRQQQQSTSTSQSQVLDAPTRSPWPSTSPLYKTAPDAAAGSPPATVTAMAVAATSSNFASVRVGGNIVLPPSSPSLANSSSIAGARTPSARGAPQPGPPPWLPLGGRRTPRSPPLTPPFQTSSCGVNATGGGPSPYYQYGGNTFIQDGKRYENEYYPPLPPTTSFRPSPQASAAKLVPLPHPQAERGGIPAMFRYWGPVGHPSSRSSALSSSARRQVCQSDSVSTKALVETMVSNHYGSVNGSPRSPVAGSAVAAVAGGNPMPASTMRHLRVRVRQRSTSTAAVATALSGSSSLSTPVTTMTLASAPSSTAATISGSLANTGPASFPATPALYGEQQLHVLVGAVPAPIVATPRRGIPAIASSVAAVGVDGGPNEPPPHRLSPTSMLPANLINEGSKTKGESVLRVDEDMYVQRKAFRWNPYASTKWSAGQHETYKAGE</sequence>
<feature type="compositionally biased region" description="Low complexity" evidence="1">
    <location>
        <begin position="1114"/>
        <end position="1125"/>
    </location>
</feature>
<dbReference type="EMBL" id="LJSK01000003">
    <property type="protein sequence ID" value="KPI90612.1"/>
    <property type="molecule type" value="Genomic_DNA"/>
</dbReference>
<dbReference type="OrthoDB" id="266995at2759"/>
<feature type="compositionally biased region" description="Basic and acidic residues" evidence="1">
    <location>
        <begin position="1692"/>
        <end position="1701"/>
    </location>
</feature>
<feature type="region of interest" description="Disordered" evidence="1">
    <location>
        <begin position="1794"/>
        <end position="1882"/>
    </location>
</feature>
<feature type="region of interest" description="Disordered" evidence="1">
    <location>
        <begin position="752"/>
        <end position="895"/>
    </location>
</feature>
<feature type="compositionally biased region" description="Basic and acidic residues" evidence="1">
    <location>
        <begin position="930"/>
        <end position="958"/>
    </location>
</feature>
<name>A0A0N1PGL3_LEPSE</name>
<dbReference type="PANTHER" id="PTHR35614">
    <property type="match status" value="1"/>
</dbReference>
<feature type="region of interest" description="Disordered" evidence="1">
    <location>
        <begin position="1663"/>
        <end position="1737"/>
    </location>
</feature>
<proteinExistence type="predicted"/>
<dbReference type="OMA" id="SHALYEC"/>